<dbReference type="GO" id="GO:0016491">
    <property type="term" value="F:oxidoreductase activity"/>
    <property type="evidence" value="ECO:0007669"/>
    <property type="project" value="UniProtKB-KW"/>
</dbReference>
<evidence type="ECO:0000256" key="13">
    <source>
        <dbReference type="ARBA" id="ARBA00048118"/>
    </source>
</evidence>
<proteinExistence type="evidence at transcript level"/>
<evidence type="ECO:0000256" key="1">
    <source>
        <dbReference type="ARBA" id="ARBA00008705"/>
    </source>
</evidence>
<dbReference type="GO" id="GO:0005344">
    <property type="term" value="F:oxygen carrier activity"/>
    <property type="evidence" value="ECO:0007669"/>
    <property type="project" value="UniProtKB-UniRule"/>
</dbReference>
<evidence type="ECO:0000256" key="8">
    <source>
        <dbReference type="ARBA" id="ARBA00023002"/>
    </source>
</evidence>
<evidence type="ECO:0000256" key="3">
    <source>
        <dbReference type="ARBA" id="ARBA00022448"/>
    </source>
</evidence>
<comment type="catalytic activity">
    <reaction evidence="14">
        <text>H2O2 + AH2 = A + 2 H2O</text>
        <dbReference type="Rhea" id="RHEA:30275"/>
        <dbReference type="ChEBI" id="CHEBI:13193"/>
        <dbReference type="ChEBI" id="CHEBI:15377"/>
        <dbReference type="ChEBI" id="CHEBI:16240"/>
        <dbReference type="ChEBI" id="CHEBI:17499"/>
    </reaction>
</comment>
<evidence type="ECO:0000256" key="10">
    <source>
        <dbReference type="ARBA" id="ARBA00023179"/>
    </source>
</evidence>
<feature type="non-terminal residue" evidence="18">
    <location>
        <position position="147"/>
    </location>
</feature>
<dbReference type="PANTHER" id="PTHR47132">
    <property type="entry name" value="MYOGLOBIN"/>
    <property type="match status" value="1"/>
</dbReference>
<dbReference type="Gene3D" id="6.10.140.2110">
    <property type="match status" value="1"/>
</dbReference>
<accession>G1FKQ7</accession>
<comment type="catalytic activity">
    <reaction evidence="13">
        <text>Fe(III)-heme b-[protein] + nitric oxide + H2O = Fe(II)-heme b-[protein] + nitrite + 2 H(+)</text>
        <dbReference type="Rhea" id="RHEA:77711"/>
        <dbReference type="Rhea" id="RHEA-COMP:18975"/>
        <dbReference type="Rhea" id="RHEA-COMP:18976"/>
        <dbReference type="ChEBI" id="CHEBI:15377"/>
        <dbReference type="ChEBI" id="CHEBI:15378"/>
        <dbReference type="ChEBI" id="CHEBI:16301"/>
        <dbReference type="ChEBI" id="CHEBI:16480"/>
        <dbReference type="ChEBI" id="CHEBI:55376"/>
        <dbReference type="ChEBI" id="CHEBI:60344"/>
    </reaction>
    <physiologicalReaction direction="right-to-left" evidence="13">
        <dbReference type="Rhea" id="RHEA:77713"/>
    </physiologicalReaction>
</comment>
<dbReference type="PROSITE" id="PS01033">
    <property type="entry name" value="GLOBIN"/>
    <property type="match status" value="1"/>
</dbReference>
<comment type="subcellular location">
    <subcellularLocation>
        <location evidence="11">Cytoplasm</location>
        <location evidence="11">Sarcoplasm</location>
    </subcellularLocation>
</comment>
<comment type="similarity">
    <text evidence="1 15">Belongs to the globin family.</text>
</comment>
<dbReference type="GO" id="GO:0070062">
    <property type="term" value="C:extracellular exosome"/>
    <property type="evidence" value="ECO:0007669"/>
    <property type="project" value="TreeGrafter"/>
</dbReference>
<evidence type="ECO:0000256" key="12">
    <source>
        <dbReference type="ARBA" id="ARBA00044514"/>
    </source>
</evidence>
<dbReference type="SMR" id="G1FKQ7"/>
<dbReference type="GO" id="GO:0020037">
    <property type="term" value="F:heme binding"/>
    <property type="evidence" value="ECO:0007669"/>
    <property type="project" value="UniProtKB-UniRule"/>
</dbReference>
<evidence type="ECO:0000256" key="6">
    <source>
        <dbReference type="ARBA" id="ARBA00022621"/>
    </source>
</evidence>
<dbReference type="GO" id="GO:0016528">
    <property type="term" value="C:sarcoplasm"/>
    <property type="evidence" value="ECO:0007669"/>
    <property type="project" value="UniProtKB-SubCell"/>
</dbReference>
<comment type="function">
    <text evidence="16">Monomeric heme protein which primary function is to store oxygen and facilitate its diffusion within muscle tissues. Reversibly binds oxygen through a pentacoordinated heme iron and enables its timely and efficient release as needed during periods of heightened demand. Depending on the oxidative conditions of tissues and cells, and in addition to its ability to bind oxygen, it also has a nitrite reductase activity whereby it regulates the production of bioactive nitric oxide. Under stress conditions, like hypoxia and anoxia, it also protects cells against reactive oxygen species thanks to its pseudoperoxidase activity.</text>
</comment>
<evidence type="ECO:0000256" key="7">
    <source>
        <dbReference type="ARBA" id="ARBA00022723"/>
    </source>
</evidence>
<dbReference type="GO" id="GO:0019825">
    <property type="term" value="F:oxygen binding"/>
    <property type="evidence" value="ECO:0007669"/>
    <property type="project" value="UniProtKB-UniRule"/>
</dbReference>
<sequence length="147" mass="16036">MADYDVVLKCWSAVEADYSGIGNLVLRRLFKEFPQSLNHFPKFDGMSQADLASNGDLTAQGVTVLTKLGEVLKTRGNHGEIIKNLSKTHANQHKVPIGHFKVIAEILGKVMEEKAGLDGPGQQALKRLMTAIIADIEANYKELGFSG</sequence>
<dbReference type="EMBL" id="JN217015">
    <property type="protein sequence ID" value="AEM37760.1"/>
    <property type="molecule type" value="mRNA"/>
</dbReference>
<protein>
    <recommendedName>
        <fullName evidence="2 16">Myoglobin</fullName>
    </recommendedName>
</protein>
<keyword evidence="10 16" id="KW-0514">Muscle protein</keyword>
<dbReference type="CDD" id="cd08926">
    <property type="entry name" value="Mb"/>
    <property type="match status" value="1"/>
</dbReference>
<dbReference type="InterPro" id="IPR009050">
    <property type="entry name" value="Globin-like_sf"/>
</dbReference>
<reference evidence="18" key="1">
    <citation type="submission" date="2011-07" db="EMBL/GenBank/DDBJ databases">
        <title>Myoglobin identification from Epinephelus bruneus.</title>
        <authorList>
            <person name="Harikrishnan R."/>
            <person name="Kim J.-S."/>
            <person name="Heo M.-S."/>
        </authorList>
    </citation>
    <scope>NUCLEOTIDE SEQUENCE</scope>
</reference>
<evidence type="ECO:0000313" key="18">
    <source>
        <dbReference type="EMBL" id="AEM37760.1"/>
    </source>
</evidence>
<comment type="subunit">
    <text evidence="12">Monomeric.</text>
</comment>
<keyword evidence="5 15" id="KW-0349">Heme</keyword>
<dbReference type="PRINTS" id="PR00613">
    <property type="entry name" value="MYOGLOBIN"/>
</dbReference>
<evidence type="ECO:0000256" key="9">
    <source>
        <dbReference type="ARBA" id="ARBA00023004"/>
    </source>
</evidence>
<dbReference type="Pfam" id="PF00042">
    <property type="entry name" value="Globin"/>
    <property type="match status" value="1"/>
</dbReference>
<evidence type="ECO:0000259" key="17">
    <source>
        <dbReference type="PROSITE" id="PS01033"/>
    </source>
</evidence>
<dbReference type="Gene3D" id="6.10.140.2100">
    <property type="match status" value="1"/>
</dbReference>
<evidence type="ECO:0000256" key="15">
    <source>
        <dbReference type="RuleBase" id="RU000356"/>
    </source>
</evidence>
<keyword evidence="3 15" id="KW-0813">Transport</keyword>
<evidence type="ECO:0000256" key="11">
    <source>
        <dbReference type="ARBA" id="ARBA00044498"/>
    </source>
</evidence>
<keyword evidence="4" id="KW-0963">Cytoplasm</keyword>
<keyword evidence="6 15" id="KW-0561">Oxygen transport</keyword>
<evidence type="ECO:0000256" key="4">
    <source>
        <dbReference type="ARBA" id="ARBA00022490"/>
    </source>
</evidence>
<evidence type="ECO:0000256" key="5">
    <source>
        <dbReference type="ARBA" id="ARBA00022617"/>
    </source>
</evidence>
<dbReference type="SUPFAM" id="SSF46458">
    <property type="entry name" value="Globin-like"/>
    <property type="match status" value="1"/>
</dbReference>
<dbReference type="AlphaFoldDB" id="G1FKQ7"/>
<keyword evidence="8" id="KW-0560">Oxidoreductase</keyword>
<keyword evidence="7 16" id="KW-0479">Metal-binding</keyword>
<dbReference type="PANTHER" id="PTHR47132:SF1">
    <property type="entry name" value="MYOGLOBIN"/>
    <property type="match status" value="1"/>
</dbReference>
<evidence type="ECO:0000256" key="14">
    <source>
        <dbReference type="ARBA" id="ARBA00049931"/>
    </source>
</evidence>
<keyword evidence="9 16" id="KW-0408">Iron</keyword>
<dbReference type="GO" id="GO:0046872">
    <property type="term" value="F:metal ion binding"/>
    <property type="evidence" value="ECO:0007669"/>
    <property type="project" value="UniProtKB-KW"/>
</dbReference>
<evidence type="ECO:0000256" key="16">
    <source>
        <dbReference type="RuleBase" id="RU251113"/>
    </source>
</evidence>
<dbReference type="InterPro" id="IPR000971">
    <property type="entry name" value="Globin"/>
</dbReference>
<feature type="domain" description="Globin" evidence="17">
    <location>
        <begin position="1"/>
        <end position="141"/>
    </location>
</feature>
<name>G1FKQ7_EPIBR</name>
<organism evidence="18">
    <name type="scientific">Epinephelus bruneus</name>
    <name type="common">Longtooth grouper</name>
    <dbReference type="NCBI Taxonomy" id="323802"/>
    <lineage>
        <taxon>Eukaryota</taxon>
        <taxon>Metazoa</taxon>
        <taxon>Chordata</taxon>
        <taxon>Craniata</taxon>
        <taxon>Vertebrata</taxon>
        <taxon>Euteleostomi</taxon>
        <taxon>Actinopterygii</taxon>
        <taxon>Neopterygii</taxon>
        <taxon>Teleostei</taxon>
        <taxon>Neoteleostei</taxon>
        <taxon>Acanthomorphata</taxon>
        <taxon>Eupercaria</taxon>
        <taxon>Perciformes</taxon>
        <taxon>Serranoidei</taxon>
        <taxon>Serranidae</taxon>
        <taxon>Epinephelinae</taxon>
        <taxon>Epinephelini</taxon>
        <taxon>Epinephelus</taxon>
    </lineage>
</organism>
<evidence type="ECO:0000256" key="2">
    <source>
        <dbReference type="ARBA" id="ARBA00019044"/>
    </source>
</evidence>
<dbReference type="InterPro" id="IPR002335">
    <property type="entry name" value="Myoglobin"/>
</dbReference>